<gene>
    <name evidence="1" type="ORF">DY000_02016415</name>
</gene>
<evidence type="ECO:0000313" key="2">
    <source>
        <dbReference type="Proteomes" id="UP000266723"/>
    </source>
</evidence>
<evidence type="ECO:0008006" key="3">
    <source>
        <dbReference type="Google" id="ProtNLM"/>
    </source>
</evidence>
<dbReference type="PANTHER" id="PTHR34553:SF4">
    <property type="entry name" value="G1_S-SPECIFIC CYCLIN-E PROTEIN"/>
    <property type="match status" value="1"/>
</dbReference>
<dbReference type="Proteomes" id="UP000266723">
    <property type="component" value="Unassembled WGS sequence"/>
</dbReference>
<dbReference type="EMBL" id="QGKV02000759">
    <property type="protein sequence ID" value="KAF3561697.1"/>
    <property type="molecule type" value="Genomic_DNA"/>
</dbReference>
<accession>A0ABQ7CP97</accession>
<sequence>MANKSKKIYILVDNRPWLNPGTRSAHFWKLMVTKLHKTLYCFIVFEVEWENVRGINYLNELQTDTSLAIEAKLMRRWEFESSCTRHCTVSSCLKLSGTIQTPLLLLKLS</sequence>
<dbReference type="PANTHER" id="PTHR34553">
    <property type="entry name" value="OS05G0597400 PROTEIN"/>
    <property type="match status" value="1"/>
</dbReference>
<name>A0ABQ7CP97_BRACR</name>
<evidence type="ECO:0000313" key="1">
    <source>
        <dbReference type="EMBL" id="KAF3561697.1"/>
    </source>
</evidence>
<reference evidence="1 2" key="1">
    <citation type="journal article" date="2020" name="BMC Genomics">
        <title>Intraspecific diversification of the crop wild relative Brassica cretica Lam. using demographic model selection.</title>
        <authorList>
            <person name="Kioukis A."/>
            <person name="Michalopoulou V.A."/>
            <person name="Briers L."/>
            <person name="Pirintsos S."/>
            <person name="Studholme D.J."/>
            <person name="Pavlidis P."/>
            <person name="Sarris P.F."/>
        </authorList>
    </citation>
    <scope>NUCLEOTIDE SEQUENCE [LARGE SCALE GENOMIC DNA]</scope>
    <source>
        <strain evidence="2">cv. PFS-1207/04</strain>
    </source>
</reference>
<comment type="caution">
    <text evidence="1">The sequence shown here is derived from an EMBL/GenBank/DDBJ whole genome shotgun (WGS) entry which is preliminary data.</text>
</comment>
<proteinExistence type="predicted"/>
<organism evidence="1 2">
    <name type="scientific">Brassica cretica</name>
    <name type="common">Mustard</name>
    <dbReference type="NCBI Taxonomy" id="69181"/>
    <lineage>
        <taxon>Eukaryota</taxon>
        <taxon>Viridiplantae</taxon>
        <taxon>Streptophyta</taxon>
        <taxon>Embryophyta</taxon>
        <taxon>Tracheophyta</taxon>
        <taxon>Spermatophyta</taxon>
        <taxon>Magnoliopsida</taxon>
        <taxon>eudicotyledons</taxon>
        <taxon>Gunneridae</taxon>
        <taxon>Pentapetalae</taxon>
        <taxon>rosids</taxon>
        <taxon>malvids</taxon>
        <taxon>Brassicales</taxon>
        <taxon>Brassicaceae</taxon>
        <taxon>Brassiceae</taxon>
        <taxon>Brassica</taxon>
    </lineage>
</organism>
<protein>
    <recommendedName>
        <fullName evidence="3">Photolyase/cryptochrome alpha/beta domain-containing protein</fullName>
    </recommendedName>
</protein>
<keyword evidence="2" id="KW-1185">Reference proteome</keyword>